<gene>
    <name evidence="1" type="ORF">NCTC13307_00085</name>
</gene>
<sequence length="36" mass="4188">MELYFGVLDKNNNIDEKNLNVLLKCCDNLDVTFIEP</sequence>
<protein>
    <submittedName>
        <fullName evidence="1">Copper homeostasis protein</fullName>
    </submittedName>
</protein>
<name>A0A381I500_CLODI</name>
<accession>A0A381I500</accession>
<dbReference type="AlphaFoldDB" id="A0A381I500"/>
<proteinExistence type="predicted"/>
<reference evidence="1" key="1">
    <citation type="submission" date="2018-06" db="EMBL/GenBank/DDBJ databases">
        <authorList>
            <consortium name="Pathogen Informatics"/>
            <person name="Doyle S."/>
        </authorList>
    </citation>
    <scope>NUCLEOTIDE SEQUENCE</scope>
    <source>
        <strain evidence="1">NCTC13307</strain>
    </source>
</reference>
<evidence type="ECO:0000313" key="1">
    <source>
        <dbReference type="EMBL" id="SUY20302.1"/>
    </source>
</evidence>
<organism evidence="1">
    <name type="scientific">Clostridioides difficile</name>
    <name type="common">Peptoclostridium difficile</name>
    <dbReference type="NCBI Taxonomy" id="1496"/>
    <lineage>
        <taxon>Bacteria</taxon>
        <taxon>Bacillati</taxon>
        <taxon>Bacillota</taxon>
        <taxon>Clostridia</taxon>
        <taxon>Peptostreptococcales</taxon>
        <taxon>Peptostreptococcaceae</taxon>
        <taxon>Clostridioides</taxon>
    </lineage>
</organism>
<dbReference type="EMBL" id="UFWD01000001">
    <property type="protein sequence ID" value="SUY20302.1"/>
    <property type="molecule type" value="Genomic_DNA"/>
</dbReference>